<gene>
    <name evidence="7" type="ORF">Llon_1947</name>
</gene>
<dbReference type="GO" id="GO:0015171">
    <property type="term" value="F:amino acid transmembrane transporter activity"/>
    <property type="evidence" value="ECO:0007669"/>
    <property type="project" value="TreeGrafter"/>
</dbReference>
<dbReference type="AlphaFoldDB" id="A0A0W0VI23"/>
<evidence type="ECO:0000313" key="8">
    <source>
        <dbReference type="Proteomes" id="UP000054997"/>
    </source>
</evidence>
<protein>
    <submittedName>
        <fullName evidence="7">LysE family transporter</fullName>
    </submittedName>
</protein>
<feature type="transmembrane region" description="Helical" evidence="6">
    <location>
        <begin position="178"/>
        <end position="199"/>
    </location>
</feature>
<evidence type="ECO:0000256" key="2">
    <source>
        <dbReference type="ARBA" id="ARBA00022475"/>
    </source>
</evidence>
<dbReference type="OrthoDB" id="5638726at2"/>
<dbReference type="RefSeq" id="WP_058529919.1">
    <property type="nucleotide sequence ID" value="NZ_CAAAHZ010000001.1"/>
</dbReference>
<keyword evidence="2" id="KW-1003">Cell membrane</keyword>
<comment type="subcellular location">
    <subcellularLocation>
        <location evidence="1">Cell membrane</location>
        <topology evidence="1">Multi-pass membrane protein</topology>
    </subcellularLocation>
</comment>
<feature type="transmembrane region" description="Helical" evidence="6">
    <location>
        <begin position="6"/>
        <end position="25"/>
    </location>
</feature>
<sequence>MHVYLSGLILGLSLITTLGPQNIFLIRQGALRKHAILSAAVCFICDAILVTASIAGLHHILEHYPALRSWMAWAGSIFLFYYAILNLKHALWKSQGKTHQQIQQQTVSRGKIILLALGFSLLNPHAIIDTLILIGGSSSQFPGHQQAFLLGVLSSSFLWFAALTILTRLCAKWLSKTIVWRCVELLSGLLMIALGIKLICTQI</sequence>
<evidence type="ECO:0000256" key="4">
    <source>
        <dbReference type="ARBA" id="ARBA00022989"/>
    </source>
</evidence>
<dbReference type="EMBL" id="LNYK01000033">
    <property type="protein sequence ID" value="KTD19775.1"/>
    <property type="molecule type" value="Genomic_DNA"/>
</dbReference>
<dbReference type="PANTHER" id="PTHR30086:SF20">
    <property type="entry name" value="ARGININE EXPORTER PROTEIN ARGO-RELATED"/>
    <property type="match status" value="1"/>
</dbReference>
<evidence type="ECO:0000256" key="6">
    <source>
        <dbReference type="SAM" id="Phobius"/>
    </source>
</evidence>
<accession>A0A0W0VI23</accession>
<feature type="transmembrane region" description="Helical" evidence="6">
    <location>
        <begin position="147"/>
        <end position="166"/>
    </location>
</feature>
<dbReference type="GO" id="GO:0005886">
    <property type="term" value="C:plasma membrane"/>
    <property type="evidence" value="ECO:0007669"/>
    <property type="project" value="UniProtKB-SubCell"/>
</dbReference>
<dbReference type="Pfam" id="PF01810">
    <property type="entry name" value="LysE"/>
    <property type="match status" value="1"/>
</dbReference>
<dbReference type="PATRIC" id="fig|45068.5.peg.2118"/>
<keyword evidence="8" id="KW-1185">Reference proteome</keyword>
<reference evidence="7 8" key="1">
    <citation type="submission" date="2015-11" db="EMBL/GenBank/DDBJ databases">
        <title>Genomic analysis of 38 Legionella species identifies large and diverse effector repertoires.</title>
        <authorList>
            <person name="Burstein D."/>
            <person name="Amaro F."/>
            <person name="Zusman T."/>
            <person name="Lifshitz Z."/>
            <person name="Cohen O."/>
            <person name="Gilbert J.A."/>
            <person name="Pupko T."/>
            <person name="Shuman H.A."/>
            <person name="Segal G."/>
        </authorList>
    </citation>
    <scope>NUCLEOTIDE SEQUENCE [LARGE SCALE GENOMIC DNA]</scope>
    <source>
        <strain evidence="7 8">ATCC 49505</strain>
    </source>
</reference>
<feature type="transmembrane region" description="Helical" evidence="6">
    <location>
        <begin position="70"/>
        <end position="91"/>
    </location>
</feature>
<feature type="transmembrane region" description="Helical" evidence="6">
    <location>
        <begin position="37"/>
        <end position="58"/>
    </location>
</feature>
<dbReference type="Proteomes" id="UP000054997">
    <property type="component" value="Unassembled WGS sequence"/>
</dbReference>
<name>A0A0W0VI23_9GAMM</name>
<keyword evidence="5 6" id="KW-0472">Membrane</keyword>
<evidence type="ECO:0000256" key="3">
    <source>
        <dbReference type="ARBA" id="ARBA00022692"/>
    </source>
</evidence>
<dbReference type="STRING" id="45068.Llon_1947"/>
<evidence type="ECO:0000256" key="1">
    <source>
        <dbReference type="ARBA" id="ARBA00004651"/>
    </source>
</evidence>
<proteinExistence type="predicted"/>
<dbReference type="InterPro" id="IPR001123">
    <property type="entry name" value="LeuE-type"/>
</dbReference>
<evidence type="ECO:0000313" key="7">
    <source>
        <dbReference type="EMBL" id="KTD19775.1"/>
    </source>
</evidence>
<keyword evidence="4 6" id="KW-1133">Transmembrane helix</keyword>
<dbReference type="PANTHER" id="PTHR30086">
    <property type="entry name" value="ARGININE EXPORTER PROTEIN ARGO"/>
    <property type="match status" value="1"/>
</dbReference>
<keyword evidence="3 6" id="KW-0812">Transmembrane</keyword>
<comment type="caution">
    <text evidence="7">The sequence shown here is derived from an EMBL/GenBank/DDBJ whole genome shotgun (WGS) entry which is preliminary data.</text>
</comment>
<feature type="transmembrane region" description="Helical" evidence="6">
    <location>
        <begin position="112"/>
        <end position="135"/>
    </location>
</feature>
<evidence type="ECO:0000256" key="5">
    <source>
        <dbReference type="ARBA" id="ARBA00023136"/>
    </source>
</evidence>
<organism evidence="7 8">
    <name type="scientific">Legionella londiniensis</name>
    <dbReference type="NCBI Taxonomy" id="45068"/>
    <lineage>
        <taxon>Bacteria</taxon>
        <taxon>Pseudomonadati</taxon>
        <taxon>Pseudomonadota</taxon>
        <taxon>Gammaproteobacteria</taxon>
        <taxon>Legionellales</taxon>
        <taxon>Legionellaceae</taxon>
        <taxon>Legionella</taxon>
    </lineage>
</organism>